<evidence type="ECO:0000313" key="2">
    <source>
        <dbReference type="EMBL" id="KAF7366119.1"/>
    </source>
</evidence>
<reference evidence="2" key="1">
    <citation type="submission" date="2020-05" db="EMBL/GenBank/DDBJ databases">
        <title>Mycena genomes resolve the evolution of fungal bioluminescence.</title>
        <authorList>
            <person name="Tsai I.J."/>
        </authorList>
    </citation>
    <scope>NUCLEOTIDE SEQUENCE</scope>
    <source>
        <strain evidence="2">CCC161011</strain>
    </source>
</reference>
<organism evidence="2 3">
    <name type="scientific">Mycena venus</name>
    <dbReference type="NCBI Taxonomy" id="2733690"/>
    <lineage>
        <taxon>Eukaryota</taxon>
        <taxon>Fungi</taxon>
        <taxon>Dikarya</taxon>
        <taxon>Basidiomycota</taxon>
        <taxon>Agaricomycotina</taxon>
        <taxon>Agaricomycetes</taxon>
        <taxon>Agaricomycetidae</taxon>
        <taxon>Agaricales</taxon>
        <taxon>Marasmiineae</taxon>
        <taxon>Mycenaceae</taxon>
        <taxon>Mycena</taxon>
    </lineage>
</organism>
<dbReference type="EMBL" id="JACAZI010000003">
    <property type="protein sequence ID" value="KAF7366119.1"/>
    <property type="molecule type" value="Genomic_DNA"/>
</dbReference>
<dbReference type="AlphaFoldDB" id="A0A8H6YVS4"/>
<feature type="compositionally biased region" description="Low complexity" evidence="1">
    <location>
        <begin position="358"/>
        <end position="371"/>
    </location>
</feature>
<evidence type="ECO:0000313" key="3">
    <source>
        <dbReference type="Proteomes" id="UP000620124"/>
    </source>
</evidence>
<feature type="region of interest" description="Disordered" evidence="1">
    <location>
        <begin position="176"/>
        <end position="198"/>
    </location>
</feature>
<comment type="caution">
    <text evidence="2">The sequence shown here is derived from an EMBL/GenBank/DDBJ whole genome shotgun (WGS) entry which is preliminary data.</text>
</comment>
<dbReference type="Proteomes" id="UP000620124">
    <property type="component" value="Unassembled WGS sequence"/>
</dbReference>
<feature type="compositionally biased region" description="Pro residues" evidence="1">
    <location>
        <begin position="1048"/>
        <end position="1061"/>
    </location>
</feature>
<feature type="region of interest" description="Disordered" evidence="1">
    <location>
        <begin position="134"/>
        <end position="159"/>
    </location>
</feature>
<dbReference type="InterPro" id="IPR040521">
    <property type="entry name" value="KDZ"/>
</dbReference>
<keyword evidence="3" id="KW-1185">Reference proteome</keyword>
<feature type="compositionally biased region" description="Low complexity" evidence="1">
    <location>
        <begin position="389"/>
        <end position="413"/>
    </location>
</feature>
<gene>
    <name evidence="2" type="ORF">MVEN_00488700</name>
</gene>
<name>A0A8H6YVS4_9AGAR</name>
<proteinExistence type="predicted"/>
<dbReference type="PANTHER" id="PTHR33096:SF1">
    <property type="entry name" value="CXC1-LIKE CYSTEINE CLUSTER ASSOCIATED WITH KDZ TRANSPOSASES DOMAIN-CONTAINING PROTEIN"/>
    <property type="match status" value="1"/>
</dbReference>
<feature type="region of interest" description="Disordered" evidence="1">
    <location>
        <begin position="1045"/>
        <end position="1067"/>
    </location>
</feature>
<accession>A0A8H6YVS4</accession>
<feature type="region of interest" description="Disordered" evidence="1">
    <location>
        <begin position="351"/>
        <end position="423"/>
    </location>
</feature>
<dbReference type="PANTHER" id="PTHR33096">
    <property type="entry name" value="CXC2 DOMAIN-CONTAINING PROTEIN"/>
    <property type="match status" value="1"/>
</dbReference>
<dbReference type="OrthoDB" id="3253684at2759"/>
<sequence>MGSKMLEHAGFHSTSDVAFDILASVTSKYPLNVGCTIRYLKFFFACSLNRASPAYRTSSVISRTTLSAMARALGDLKKKLVGAYREVATTRFGHGKHYTSPLKARHSAWKQAAIAPLGRDARAAHLREKLDSLLGRSGSRTHAESSEASTSNVQLPPSEDAQMEEWVDIDDSGTFEATPDPIQVRIPAPQPTGSAPQRRHDSWEALLPRLEAPFAQYRQAHYGQPPSIIPSSLQYSCTVLTPCGDILRSRMQCLYISSSPTQPWTGISIDLLKVYRAFFERSCDAISAIASALKTVYRRRGFNVLSSRNPGERATDPFRTGLTEAVQWYSNLRERLQARVEAALTATEDILFPPAPPMTTTASMTTTTTSAGADPLPTPPGGARMHAQAGAMSTTASQMATTSTTTVTTSAGADPLPTPPGGATNVVNAASTTNVPSPTPPGCAANVADTANIPPPLMPGRSAHVLRERCPACFALEEWGRPLEEGGDVQLGADGCFSYCHLQSAGDRPIGYDPAYFISHEKVDKVRAWIAAVRGRNEGEPDACEKSWAAANEKKHKADPKRYDASSIFLLSCRHGQPLFLCNINTPGEQQEYIIALMEEVNSLLPAQVTVLQAYDVGCVTDCTLNLYPIFSEGFRARVSFIINAMHAFGHLWACQLFYNLRFRKGVGITDHEGIERLWSRIRKLIPLTRNQWNSRRIWMIDQYASFVADEGRDTLGTWLQRQQSKNVAVKRNAALKVLRDCCVPEAELRAQWEAQKAAQNAPARLRRELDKVLALQAQINAVEKSISDAKQAITEPGASTASHNALDLLRRLEATHAKLGIQAEALYTSLNIQQDFPGLNSLSLQYVRTLLIMRDPKINIRKRCINSFFEWETLDRAVGGRREALGTKLHQATRKAISRCQPALLRAINKFNKYCKELEDLRPPGCTIPIPAPLSTHLNGLCNDPSLHEDVWIESSIGPAPRWLEDDDVRDGIRSLHIADWCSEELGQLAVERANLTSWMAKELIHRLPSLFKRDRLTCKNCRHPGLASFDSLWRPPPQQLLLFRSPLPPPSPQLPPSPPAASVAPTASAASVSSAASVAGPVAPTAAPALGPSTPATTLVRPVPTLVRATQTVVEEDDDMFEEREDPTALDCIVTSEEIDPGMVSDLDEWLLVEDVVGADTEDDDEESSGVEGSSVNFEIVWDPAVHWDLSTDGLRLLEDLQQHANTLVVYNNHWTRVVIGHEGQLTQEIEADDLARVASP</sequence>
<protein>
    <recommendedName>
        <fullName evidence="4">CxC1-like cysteine cluster associated with KDZ transposases domain-containing protein</fullName>
    </recommendedName>
</protein>
<evidence type="ECO:0008006" key="4">
    <source>
        <dbReference type="Google" id="ProtNLM"/>
    </source>
</evidence>
<dbReference type="Pfam" id="PF18758">
    <property type="entry name" value="KDZ"/>
    <property type="match status" value="1"/>
</dbReference>
<evidence type="ECO:0000256" key="1">
    <source>
        <dbReference type="SAM" id="MobiDB-lite"/>
    </source>
</evidence>
<feature type="compositionally biased region" description="Polar residues" evidence="1">
    <location>
        <begin position="146"/>
        <end position="155"/>
    </location>
</feature>